<evidence type="ECO:0000313" key="1">
    <source>
        <dbReference type="EMBL" id="KAB5606836.1"/>
    </source>
</evidence>
<evidence type="ECO:0000313" key="2">
    <source>
        <dbReference type="Proteomes" id="UP000326336"/>
    </source>
</evidence>
<organism evidence="1 2">
    <name type="scientific">Bifidobacterium jacchi</name>
    <dbReference type="NCBI Taxonomy" id="2490545"/>
    <lineage>
        <taxon>Bacteria</taxon>
        <taxon>Bacillati</taxon>
        <taxon>Actinomycetota</taxon>
        <taxon>Actinomycetes</taxon>
        <taxon>Bifidobacteriales</taxon>
        <taxon>Bifidobacteriaceae</taxon>
        <taxon>Bifidobacterium</taxon>
    </lineage>
</organism>
<accession>A0A5N5RHS8</accession>
<gene>
    <name evidence="1" type="ORF">EHS19_06315</name>
</gene>
<keyword evidence="2" id="KW-1185">Reference proteome</keyword>
<proteinExistence type="predicted"/>
<protein>
    <recommendedName>
        <fullName evidence="3">DUF559 domain-containing protein</fullName>
    </recommendedName>
</protein>
<name>A0A5N5RHS8_9BIFI</name>
<comment type="caution">
    <text evidence="1">The sequence shown here is derived from an EMBL/GenBank/DDBJ whole genome shotgun (WGS) entry which is preliminary data.</text>
</comment>
<dbReference type="EMBL" id="RQSP01000019">
    <property type="protein sequence ID" value="KAB5606836.1"/>
    <property type="molecule type" value="Genomic_DNA"/>
</dbReference>
<reference evidence="1 2" key="1">
    <citation type="journal article" date="2019" name="Int. J. Syst. Evol. Microbiol.">
        <title>Bifidobacterium jacchi sp. nov., isolated from the faeces of a baby common marmoset (Callithrix jacchus).</title>
        <authorList>
            <person name="Modesto M."/>
            <person name="Watanabe K."/>
            <person name="Arita M."/>
            <person name="Satti M."/>
            <person name="Oki K."/>
            <person name="Sciavilla P."/>
            <person name="Patavino C."/>
            <person name="Camma C."/>
            <person name="Michelini S."/>
            <person name="Sgorbati B."/>
            <person name="Mattarelli P."/>
        </authorList>
    </citation>
    <scope>NUCLEOTIDE SEQUENCE [LARGE SCALE GENOMIC DNA]</scope>
    <source>
        <strain evidence="1 2">MRM 9.3</strain>
    </source>
</reference>
<evidence type="ECO:0008006" key="3">
    <source>
        <dbReference type="Google" id="ProtNLM"/>
    </source>
</evidence>
<sequence>MAELVTDMSISSLLLHLIGGAFHLLRHGPRLRRMIELGFATPTLQVEFDNLDNHRVPYHVDFCWKLADGRVIVAEFDGTRQRNSETRTPS</sequence>
<dbReference type="AlphaFoldDB" id="A0A5N5RHS8"/>
<dbReference type="Proteomes" id="UP000326336">
    <property type="component" value="Unassembled WGS sequence"/>
</dbReference>
<dbReference type="OrthoDB" id="3172126at2"/>